<evidence type="ECO:0000313" key="2">
    <source>
        <dbReference type="EMBL" id="MFC2992468.1"/>
    </source>
</evidence>
<dbReference type="GO" id="GO:0032259">
    <property type="term" value="P:methylation"/>
    <property type="evidence" value="ECO:0007669"/>
    <property type="project" value="UniProtKB-KW"/>
</dbReference>
<keyword evidence="2" id="KW-0489">Methyltransferase</keyword>
<dbReference type="SUPFAM" id="SSF53335">
    <property type="entry name" value="S-adenosyl-L-methionine-dependent methyltransferases"/>
    <property type="match status" value="1"/>
</dbReference>
<feature type="domain" description="Methyltransferase" evidence="1">
    <location>
        <begin position="61"/>
        <end position="153"/>
    </location>
</feature>
<evidence type="ECO:0000259" key="1">
    <source>
        <dbReference type="Pfam" id="PF13649"/>
    </source>
</evidence>
<dbReference type="Pfam" id="PF13649">
    <property type="entry name" value="Methyltransf_25"/>
    <property type="match status" value="1"/>
</dbReference>
<dbReference type="CDD" id="cd02440">
    <property type="entry name" value="AdoMet_MTases"/>
    <property type="match status" value="1"/>
</dbReference>
<sequence>MNAHDPGRLPAGTTSPQEHFSADWLSLRQRLDSRSRSHCLTGLAADWLAARPGTHGSPYGIVDLGCGTGSNLSFLAPRLPGPQRWRLVDHDPALLALARRHAATLRDPGGDRLAIEARCRDLSPVDDSLLEGADLVVASALFDLVSRSWAETLVAASAARQQALLFTLSVDSDWAFLDVTGKRLEDVDDIAVRALFQAHQRRDKGLGPALGGQAPAVLTAAMTAAGYRVESAATPWHLAAGERELLPLAEQLLQGWHDAALEQAPEEQSRLERWHSRRLAGLAAGELGLTVGHRDLLALPPLPARGA</sequence>
<dbReference type="RefSeq" id="WP_379758791.1">
    <property type="nucleotide sequence ID" value="NZ_JBHRSQ010000013.1"/>
</dbReference>
<accession>A0ABV7B6Y8</accession>
<name>A0ABV7B6Y8_9GAMM</name>
<protein>
    <submittedName>
        <fullName evidence="2">Class I SAM-dependent methyltransferase</fullName>
    </submittedName>
</protein>
<comment type="caution">
    <text evidence="2">The sequence shown here is derived from an EMBL/GenBank/DDBJ whole genome shotgun (WGS) entry which is preliminary data.</text>
</comment>
<dbReference type="InterPro" id="IPR041698">
    <property type="entry name" value="Methyltransf_25"/>
</dbReference>
<dbReference type="Proteomes" id="UP001595386">
    <property type="component" value="Unassembled WGS sequence"/>
</dbReference>
<keyword evidence="2" id="KW-0808">Transferase</keyword>
<dbReference type="GO" id="GO:0008168">
    <property type="term" value="F:methyltransferase activity"/>
    <property type="evidence" value="ECO:0007669"/>
    <property type="project" value="UniProtKB-KW"/>
</dbReference>
<dbReference type="EMBL" id="JBHRSQ010000013">
    <property type="protein sequence ID" value="MFC2992468.1"/>
    <property type="molecule type" value="Genomic_DNA"/>
</dbReference>
<evidence type="ECO:0000313" key="3">
    <source>
        <dbReference type="Proteomes" id="UP001595386"/>
    </source>
</evidence>
<reference evidence="3" key="1">
    <citation type="journal article" date="2019" name="Int. J. Syst. Evol. Microbiol.">
        <title>The Global Catalogue of Microorganisms (GCM) 10K type strain sequencing project: providing services to taxonomists for standard genome sequencing and annotation.</title>
        <authorList>
            <consortium name="The Broad Institute Genomics Platform"/>
            <consortium name="The Broad Institute Genome Sequencing Center for Infectious Disease"/>
            <person name="Wu L."/>
            <person name="Ma J."/>
        </authorList>
    </citation>
    <scope>NUCLEOTIDE SEQUENCE [LARGE SCALE GENOMIC DNA]</scope>
    <source>
        <strain evidence="3">KCTC 52660</strain>
    </source>
</reference>
<organism evidence="2 3">
    <name type="scientific">Halomonas tibetensis</name>
    <dbReference type="NCBI Taxonomy" id="2259590"/>
    <lineage>
        <taxon>Bacteria</taxon>
        <taxon>Pseudomonadati</taxon>
        <taxon>Pseudomonadota</taxon>
        <taxon>Gammaproteobacteria</taxon>
        <taxon>Oceanospirillales</taxon>
        <taxon>Halomonadaceae</taxon>
        <taxon>Halomonas</taxon>
    </lineage>
</organism>
<dbReference type="InterPro" id="IPR029063">
    <property type="entry name" value="SAM-dependent_MTases_sf"/>
</dbReference>
<keyword evidence="3" id="KW-1185">Reference proteome</keyword>
<dbReference type="Gene3D" id="3.40.50.150">
    <property type="entry name" value="Vaccinia Virus protein VP39"/>
    <property type="match status" value="1"/>
</dbReference>
<gene>
    <name evidence="2" type="ORF">ACFODV_10535</name>
</gene>
<proteinExistence type="predicted"/>